<protein>
    <submittedName>
        <fullName evidence="1">Uncharacterized protein</fullName>
    </submittedName>
</protein>
<organism evidence="1 2">
    <name type="scientific">Armillaria ostoyae</name>
    <name type="common">Armillaria root rot fungus</name>
    <dbReference type="NCBI Taxonomy" id="47428"/>
    <lineage>
        <taxon>Eukaryota</taxon>
        <taxon>Fungi</taxon>
        <taxon>Dikarya</taxon>
        <taxon>Basidiomycota</taxon>
        <taxon>Agaricomycotina</taxon>
        <taxon>Agaricomycetes</taxon>
        <taxon>Agaricomycetidae</taxon>
        <taxon>Agaricales</taxon>
        <taxon>Marasmiineae</taxon>
        <taxon>Physalacriaceae</taxon>
        <taxon>Armillaria</taxon>
    </lineage>
</organism>
<dbReference type="AlphaFoldDB" id="A0A284RE91"/>
<evidence type="ECO:0000313" key="2">
    <source>
        <dbReference type="Proteomes" id="UP000219338"/>
    </source>
</evidence>
<name>A0A284RE91_ARMOS</name>
<gene>
    <name evidence="1" type="ORF">ARMOST_10409</name>
</gene>
<accession>A0A284RE91</accession>
<reference evidence="2" key="1">
    <citation type="journal article" date="2017" name="Nat. Ecol. Evol.">
        <title>Genome expansion and lineage-specific genetic innovations in the forest pathogenic fungi Armillaria.</title>
        <authorList>
            <person name="Sipos G."/>
            <person name="Prasanna A.N."/>
            <person name="Walter M.C."/>
            <person name="O'Connor E."/>
            <person name="Balint B."/>
            <person name="Krizsan K."/>
            <person name="Kiss B."/>
            <person name="Hess J."/>
            <person name="Varga T."/>
            <person name="Slot J."/>
            <person name="Riley R."/>
            <person name="Boka B."/>
            <person name="Rigling D."/>
            <person name="Barry K."/>
            <person name="Lee J."/>
            <person name="Mihaltcheva S."/>
            <person name="LaButti K."/>
            <person name="Lipzen A."/>
            <person name="Waldron R."/>
            <person name="Moloney N.M."/>
            <person name="Sperisen C."/>
            <person name="Kredics L."/>
            <person name="Vagvoelgyi C."/>
            <person name="Patrignani A."/>
            <person name="Fitzpatrick D."/>
            <person name="Nagy I."/>
            <person name="Doyle S."/>
            <person name="Anderson J.B."/>
            <person name="Grigoriev I.V."/>
            <person name="Gueldener U."/>
            <person name="Muensterkoetter M."/>
            <person name="Nagy L.G."/>
        </authorList>
    </citation>
    <scope>NUCLEOTIDE SEQUENCE [LARGE SCALE GENOMIC DNA]</scope>
    <source>
        <strain evidence="2">C18/9</strain>
    </source>
</reference>
<dbReference type="Proteomes" id="UP000219338">
    <property type="component" value="Unassembled WGS sequence"/>
</dbReference>
<proteinExistence type="predicted"/>
<keyword evidence="2" id="KW-1185">Reference proteome</keyword>
<evidence type="ECO:0000313" key="1">
    <source>
        <dbReference type="EMBL" id="SJL07066.1"/>
    </source>
</evidence>
<sequence length="127" mass="14489">MDRSKPPFLRSIKWEMTFNWTQSEKIDCLQPRNHRVLSEIPTTFEKVAESAVDDTDSCRVFMLDLNSQTFEFGQKGIMAASGLKATDKWAQANDHLFVPEPKVQCKMTKSGTVVQDIDDYGNVDNIK</sequence>
<dbReference type="EMBL" id="FUEG01000007">
    <property type="protein sequence ID" value="SJL07066.1"/>
    <property type="molecule type" value="Genomic_DNA"/>
</dbReference>